<sequence>MSTSRALNDEEVLNEMNKMVAFIKQEAIEKAREIQVKADEEFNIEKTKLVRQESINIEANFQRKIKQAEVQRKMYARWNEFRLVALVYNVITVVNIKSSPTTCSTQSNYINKSRLKILQARQQSLDELFNEARIQLKKVSQDTDRYRDLLKDLILQTLYQLMDEHVTVIVRKSDLQLAEAAVQAAHKNFTDTTKLPLKIEIDKENFLPDSSAGGVILTSYFGRIKINNTLEERLKLAQEEMLPEIRVTLFGHSPNRKFFN</sequence>
<proteinExistence type="predicted"/>
<comment type="caution">
    <text evidence="1">The sequence shown here is derived from an EMBL/GenBank/DDBJ whole genome shotgun (WGS) entry which is preliminary data.</text>
</comment>
<dbReference type="EMBL" id="CAJVPT010013866">
    <property type="protein sequence ID" value="CAG8599743.1"/>
    <property type="molecule type" value="Genomic_DNA"/>
</dbReference>
<accession>A0ACA9MP32</accession>
<gene>
    <name evidence="1" type="ORF">ACOLOM_LOCUS6639</name>
</gene>
<keyword evidence="2" id="KW-1185">Reference proteome</keyword>
<dbReference type="Proteomes" id="UP000789525">
    <property type="component" value="Unassembled WGS sequence"/>
</dbReference>
<organism evidence="1 2">
    <name type="scientific">Acaulospora colombiana</name>
    <dbReference type="NCBI Taxonomy" id="27376"/>
    <lineage>
        <taxon>Eukaryota</taxon>
        <taxon>Fungi</taxon>
        <taxon>Fungi incertae sedis</taxon>
        <taxon>Mucoromycota</taxon>
        <taxon>Glomeromycotina</taxon>
        <taxon>Glomeromycetes</taxon>
        <taxon>Diversisporales</taxon>
        <taxon>Acaulosporaceae</taxon>
        <taxon>Acaulospora</taxon>
    </lineage>
</organism>
<evidence type="ECO:0000313" key="2">
    <source>
        <dbReference type="Proteomes" id="UP000789525"/>
    </source>
</evidence>
<name>A0ACA9MP32_9GLOM</name>
<protein>
    <submittedName>
        <fullName evidence="1">14010_t:CDS:1</fullName>
    </submittedName>
</protein>
<reference evidence="1" key="1">
    <citation type="submission" date="2021-06" db="EMBL/GenBank/DDBJ databases">
        <authorList>
            <person name="Kallberg Y."/>
            <person name="Tangrot J."/>
            <person name="Rosling A."/>
        </authorList>
    </citation>
    <scope>NUCLEOTIDE SEQUENCE</scope>
    <source>
        <strain evidence="1">CL356</strain>
    </source>
</reference>
<evidence type="ECO:0000313" key="1">
    <source>
        <dbReference type="EMBL" id="CAG8599743.1"/>
    </source>
</evidence>